<evidence type="ECO:0000256" key="1">
    <source>
        <dbReference type="SAM" id="MobiDB-lite"/>
    </source>
</evidence>
<feature type="region of interest" description="Disordered" evidence="1">
    <location>
        <begin position="1"/>
        <end position="61"/>
    </location>
</feature>
<accession>A0A7T8GQB0</accession>
<protein>
    <submittedName>
        <fullName evidence="2">Uncharacterized protein</fullName>
    </submittedName>
</protein>
<feature type="compositionally biased region" description="Low complexity" evidence="1">
    <location>
        <begin position="82"/>
        <end position="108"/>
    </location>
</feature>
<dbReference type="OrthoDB" id="1885901at2759"/>
<feature type="region of interest" description="Disordered" evidence="1">
    <location>
        <begin position="74"/>
        <end position="108"/>
    </location>
</feature>
<feature type="compositionally biased region" description="Acidic residues" evidence="1">
    <location>
        <begin position="1"/>
        <end position="10"/>
    </location>
</feature>
<reference evidence="3" key="1">
    <citation type="submission" date="2021-01" db="EMBL/GenBank/DDBJ databases">
        <title>Caligus Genome Assembly.</title>
        <authorList>
            <person name="Gallardo-Escarate C."/>
        </authorList>
    </citation>
    <scope>NUCLEOTIDE SEQUENCE [LARGE SCALE GENOMIC DNA]</scope>
</reference>
<dbReference type="AlphaFoldDB" id="A0A7T8GQB0"/>
<proteinExistence type="predicted"/>
<evidence type="ECO:0000313" key="3">
    <source>
        <dbReference type="Proteomes" id="UP000595437"/>
    </source>
</evidence>
<dbReference type="Proteomes" id="UP000595437">
    <property type="component" value="Chromosome 18"/>
</dbReference>
<feature type="compositionally biased region" description="Basic and acidic residues" evidence="1">
    <location>
        <begin position="17"/>
        <end position="31"/>
    </location>
</feature>
<name>A0A7T8GQB0_CALRO</name>
<organism evidence="2 3">
    <name type="scientific">Caligus rogercresseyi</name>
    <name type="common">Sea louse</name>
    <dbReference type="NCBI Taxonomy" id="217165"/>
    <lineage>
        <taxon>Eukaryota</taxon>
        <taxon>Metazoa</taxon>
        <taxon>Ecdysozoa</taxon>
        <taxon>Arthropoda</taxon>
        <taxon>Crustacea</taxon>
        <taxon>Multicrustacea</taxon>
        <taxon>Hexanauplia</taxon>
        <taxon>Copepoda</taxon>
        <taxon>Siphonostomatoida</taxon>
        <taxon>Caligidae</taxon>
        <taxon>Caligus</taxon>
    </lineage>
</organism>
<dbReference type="EMBL" id="CP045907">
    <property type="protein sequence ID" value="QQP35511.1"/>
    <property type="molecule type" value="Genomic_DNA"/>
</dbReference>
<keyword evidence="3" id="KW-1185">Reference proteome</keyword>
<gene>
    <name evidence="2" type="ORF">FKW44_023758</name>
</gene>
<sequence length="220" mass="23845">MDVEEEEEEVERGVSTPEEKSGGIPSKKEETIPAPVDPNQKFPGQLLKMGSQGPDMVVGSEAWHKSLPSEWVPIITRDVSRQKQQQQQQRLRKSSGGSSSTPTASTSALGEVIQESFVQAPFSDAYLSSQSAKRRKLAAAQKPDPGSALESVIAESLNEALSETGIGPLSDTETIAGNPEVLRSVEMKTKSVLKEKLSKDLDFAKSPESRFRASKAFTKD</sequence>
<evidence type="ECO:0000313" key="2">
    <source>
        <dbReference type="EMBL" id="QQP35511.1"/>
    </source>
</evidence>